<organism evidence="1 2">
    <name type="scientific">Neisseria shayeganii</name>
    <dbReference type="NCBI Taxonomy" id="607712"/>
    <lineage>
        <taxon>Bacteria</taxon>
        <taxon>Pseudomonadati</taxon>
        <taxon>Pseudomonadota</taxon>
        <taxon>Betaproteobacteria</taxon>
        <taxon>Neisseriales</taxon>
        <taxon>Neisseriaceae</taxon>
        <taxon>Neisseria</taxon>
    </lineage>
</organism>
<dbReference type="EMBL" id="CP059567">
    <property type="protein sequence ID" value="QMT41342.1"/>
    <property type="molecule type" value="Genomic_DNA"/>
</dbReference>
<evidence type="ECO:0000313" key="1">
    <source>
        <dbReference type="EMBL" id="QMT41342.1"/>
    </source>
</evidence>
<evidence type="ECO:0008006" key="3">
    <source>
        <dbReference type="Google" id="ProtNLM"/>
    </source>
</evidence>
<protein>
    <recommendedName>
        <fullName evidence="3">VacJ</fullName>
    </recommendedName>
</protein>
<accession>A0A7D7RNW8</accession>
<dbReference type="KEGG" id="nsg:H3L94_04770"/>
<sequence length="118" mass="13621">MYFVDRSAVVVKPTEAFLNWLKSTSDELPDLTLSQLRSNCSVYLVPQAETPEESAGYFGERWKEIFSGELASWEVPQAEWPTLSPENFARFFDLEFHDMVMDTDEEELQVSPLVDTMM</sequence>
<name>A0A7D7RNW8_9NEIS</name>
<proteinExistence type="predicted"/>
<reference evidence="1 2" key="1">
    <citation type="submission" date="2020-07" db="EMBL/GenBank/DDBJ databases">
        <title>Genomic diversity of species in the Neisseriaceae family.</title>
        <authorList>
            <person name="Vincent A.T."/>
            <person name="Bernet E."/>
            <person name="Veyrier F.J."/>
        </authorList>
    </citation>
    <scope>NUCLEOTIDE SEQUENCE [LARGE SCALE GENOMIC DNA]</scope>
    <source>
        <strain evidence="1 2">DSM 22244</strain>
    </source>
</reference>
<gene>
    <name evidence="1" type="ORF">H3L94_04770</name>
</gene>
<dbReference type="RefSeq" id="WP_182122882.1">
    <property type="nucleotide sequence ID" value="NZ_CP059567.1"/>
</dbReference>
<dbReference type="Proteomes" id="UP000514752">
    <property type="component" value="Chromosome"/>
</dbReference>
<evidence type="ECO:0000313" key="2">
    <source>
        <dbReference type="Proteomes" id="UP000514752"/>
    </source>
</evidence>
<dbReference type="AlphaFoldDB" id="A0A7D7RNW8"/>